<accession>A0ABT4RCZ0</accession>
<dbReference type="EMBL" id="JAPCID010000003">
    <property type="protein sequence ID" value="MDA0136409.1"/>
    <property type="molecule type" value="Genomic_DNA"/>
</dbReference>
<evidence type="ECO:0000313" key="2">
    <source>
        <dbReference type="Proteomes" id="UP001147700"/>
    </source>
</evidence>
<evidence type="ECO:0000313" key="1">
    <source>
        <dbReference type="EMBL" id="MDA0136409.1"/>
    </source>
</evidence>
<comment type="caution">
    <text evidence="1">The sequence shown here is derived from an EMBL/GenBank/DDBJ whole genome shotgun (WGS) entry which is preliminary data.</text>
</comment>
<name>A0ABT4RCZ0_9ACTN</name>
<sequence length="335" mass="37090">MIELPAGDPTVEELADWAELEIMFGDTLGMGTGQLAQLFANAFGDDEPDELRLEQEQLTDDEMEFDERSLREDIRAAAAAGDSPSSRRADDVLRELSFRAQVVGGAYPLSVDGGGIELLRLWDDDPLYAFLALVGARLESGLDIPFHEPAWLFEEIVACALARYVGGTGYRFGWPQKDGEPIEDFVAKARRLSKRLGELPGAMRNVSPAAKDYTLDVVAWRSFADDTPEQPTPGQLVVLCQCGIGKDWAAKSMQVGKWREVIQFSVEPIAALAFPHTPSRVDSELHRWHDVASSPSIPFDRLRIASLLTVEDLPGALIARLRDWIERSLDKLPID</sequence>
<protein>
    <submittedName>
        <fullName evidence="1">Uncharacterized protein</fullName>
    </submittedName>
</protein>
<proteinExistence type="predicted"/>
<keyword evidence="2" id="KW-1185">Reference proteome</keyword>
<gene>
    <name evidence="1" type="ORF">OJ962_02795</name>
</gene>
<dbReference type="Proteomes" id="UP001147700">
    <property type="component" value="Unassembled WGS sequence"/>
</dbReference>
<reference evidence="1" key="1">
    <citation type="submission" date="2022-10" db="EMBL/GenBank/DDBJ databases">
        <title>The WGS of Solirubrobacter sp. CPCC 204708.</title>
        <authorList>
            <person name="Jiang Z."/>
        </authorList>
    </citation>
    <scope>NUCLEOTIDE SEQUENCE</scope>
    <source>
        <strain evidence="1">CPCC 204708</strain>
    </source>
</reference>
<dbReference type="RefSeq" id="WP_202955438.1">
    <property type="nucleotide sequence ID" value="NZ_JAPCID010000003.1"/>
</dbReference>
<organism evidence="1 2">
    <name type="scientific">Solirubrobacter deserti</name>
    <dbReference type="NCBI Taxonomy" id="2282478"/>
    <lineage>
        <taxon>Bacteria</taxon>
        <taxon>Bacillati</taxon>
        <taxon>Actinomycetota</taxon>
        <taxon>Thermoleophilia</taxon>
        <taxon>Solirubrobacterales</taxon>
        <taxon>Solirubrobacteraceae</taxon>
        <taxon>Solirubrobacter</taxon>
    </lineage>
</organism>